<dbReference type="Pfam" id="PF10531">
    <property type="entry name" value="SLBB"/>
    <property type="match status" value="1"/>
</dbReference>
<proteinExistence type="predicted"/>
<keyword evidence="6" id="KW-1185">Reference proteome</keyword>
<keyword evidence="2" id="KW-1133">Transmembrane helix</keyword>
<keyword evidence="5" id="KW-0813">Transport</keyword>
<organism evidence="5 6">
    <name type="scientific">Pseudohalioglobus lutimaris</name>
    <dbReference type="NCBI Taxonomy" id="1737061"/>
    <lineage>
        <taxon>Bacteria</taxon>
        <taxon>Pseudomonadati</taxon>
        <taxon>Pseudomonadota</taxon>
        <taxon>Gammaproteobacteria</taxon>
        <taxon>Cellvibrionales</taxon>
        <taxon>Halieaceae</taxon>
        <taxon>Pseudohalioglobus</taxon>
    </lineage>
</organism>
<dbReference type="OrthoDB" id="9808948at2"/>
<dbReference type="GO" id="GO:0015159">
    <property type="term" value="F:polysaccharide transmembrane transporter activity"/>
    <property type="evidence" value="ECO:0007669"/>
    <property type="project" value="InterPro"/>
</dbReference>
<dbReference type="InterPro" id="IPR003715">
    <property type="entry name" value="Poly_export_N"/>
</dbReference>
<feature type="domain" description="Polysaccharide export protein N-terminal" evidence="3">
    <location>
        <begin position="54"/>
        <end position="126"/>
    </location>
</feature>
<dbReference type="AlphaFoldDB" id="A0A2N5WXU0"/>
<reference evidence="5 6" key="1">
    <citation type="submission" date="2018-01" db="EMBL/GenBank/DDBJ databases">
        <title>The draft genome sequence of Halioglobus lutimaris HF004.</title>
        <authorList>
            <person name="Du Z.-J."/>
            <person name="Shi M.-J."/>
        </authorList>
    </citation>
    <scope>NUCLEOTIDE SEQUENCE [LARGE SCALE GENOMIC DNA]</scope>
    <source>
        <strain evidence="5 6">HF004</strain>
    </source>
</reference>
<dbReference type="PANTHER" id="PTHR33619">
    <property type="entry name" value="POLYSACCHARIDE EXPORT PROTEIN GFCE-RELATED"/>
    <property type="match status" value="1"/>
</dbReference>
<gene>
    <name evidence="5" type="ORF">C0039_18725</name>
</gene>
<name>A0A2N5WXU0_9GAMM</name>
<dbReference type="Gene3D" id="3.10.560.10">
    <property type="entry name" value="Outer membrane lipoprotein wza domain like"/>
    <property type="match status" value="1"/>
</dbReference>
<feature type="transmembrane region" description="Helical" evidence="2">
    <location>
        <begin position="35"/>
        <end position="56"/>
    </location>
</feature>
<dbReference type="Proteomes" id="UP000235005">
    <property type="component" value="Unassembled WGS sequence"/>
</dbReference>
<evidence type="ECO:0000259" key="4">
    <source>
        <dbReference type="Pfam" id="PF10531"/>
    </source>
</evidence>
<dbReference type="InterPro" id="IPR019554">
    <property type="entry name" value="Soluble_ligand-bd"/>
</dbReference>
<dbReference type="Pfam" id="PF02563">
    <property type="entry name" value="Poly_export"/>
    <property type="match status" value="1"/>
</dbReference>
<protein>
    <submittedName>
        <fullName evidence="5">Sugar transporter</fullName>
    </submittedName>
</protein>
<keyword evidence="2" id="KW-0812">Transmembrane</keyword>
<keyword evidence="1" id="KW-0732">Signal</keyword>
<keyword evidence="2" id="KW-0472">Membrane</keyword>
<evidence type="ECO:0000259" key="3">
    <source>
        <dbReference type="Pfam" id="PF02563"/>
    </source>
</evidence>
<dbReference type="InterPro" id="IPR049712">
    <property type="entry name" value="Poly_export"/>
</dbReference>
<dbReference type="EMBL" id="PKUS01000039">
    <property type="protein sequence ID" value="PLW67053.1"/>
    <property type="molecule type" value="Genomic_DNA"/>
</dbReference>
<evidence type="ECO:0000313" key="6">
    <source>
        <dbReference type="Proteomes" id="UP000235005"/>
    </source>
</evidence>
<dbReference type="PANTHER" id="PTHR33619:SF3">
    <property type="entry name" value="POLYSACCHARIDE EXPORT PROTEIN GFCE-RELATED"/>
    <property type="match status" value="1"/>
</dbReference>
<sequence>MRFCVPVCALLMYPRVVRKCSSVVRLEASRMSKSIAKILLVFACFSAVPSIFAAPYTVNPGDLLRIDVWNEDTLGREVLVRPDGLISLPMAGDIDTTGNTPSEVGKEISKALGKYIKDEPRVVVSLVDAGGNKIYVIGKVERPGEYRINSDTDVMQALALAGGLNAFAAENDIRVLRRALDGRQESISFRYSKVKAGQDLSSNILLRSRDIVVVP</sequence>
<evidence type="ECO:0000313" key="5">
    <source>
        <dbReference type="EMBL" id="PLW67053.1"/>
    </source>
</evidence>
<feature type="domain" description="Soluble ligand binding" evidence="4">
    <location>
        <begin position="133"/>
        <end position="187"/>
    </location>
</feature>
<accession>A0A2N5WXU0</accession>
<evidence type="ECO:0000256" key="2">
    <source>
        <dbReference type="SAM" id="Phobius"/>
    </source>
</evidence>
<evidence type="ECO:0000256" key="1">
    <source>
        <dbReference type="ARBA" id="ARBA00022729"/>
    </source>
</evidence>
<keyword evidence="5" id="KW-0762">Sugar transport</keyword>
<comment type="caution">
    <text evidence="5">The sequence shown here is derived from an EMBL/GenBank/DDBJ whole genome shotgun (WGS) entry which is preliminary data.</text>
</comment>